<keyword evidence="3" id="KW-1185">Reference proteome</keyword>
<name>A0A1Y5X227_KIBAR</name>
<gene>
    <name evidence="2" type="ORF">SAMN05661093_01200</name>
</gene>
<evidence type="ECO:0000256" key="1">
    <source>
        <dbReference type="SAM" id="MobiDB-lite"/>
    </source>
</evidence>
<reference evidence="2 3" key="1">
    <citation type="submission" date="2017-04" db="EMBL/GenBank/DDBJ databases">
        <authorList>
            <person name="Afonso C.L."/>
            <person name="Miller P.J."/>
            <person name="Scott M.A."/>
            <person name="Spackman E."/>
            <person name="Goraichik I."/>
            <person name="Dimitrov K.M."/>
            <person name="Suarez D.L."/>
            <person name="Swayne D.E."/>
        </authorList>
    </citation>
    <scope>NUCLEOTIDE SEQUENCE [LARGE SCALE GENOMIC DNA]</scope>
    <source>
        <strain evidence="2 3">DSM 43828</strain>
    </source>
</reference>
<dbReference type="AlphaFoldDB" id="A0A1Y5X227"/>
<dbReference type="Proteomes" id="UP000192674">
    <property type="component" value="Unassembled WGS sequence"/>
</dbReference>
<proteinExistence type="predicted"/>
<organism evidence="2 3">
    <name type="scientific">Kibdelosporangium aridum</name>
    <dbReference type="NCBI Taxonomy" id="2030"/>
    <lineage>
        <taxon>Bacteria</taxon>
        <taxon>Bacillati</taxon>
        <taxon>Actinomycetota</taxon>
        <taxon>Actinomycetes</taxon>
        <taxon>Pseudonocardiales</taxon>
        <taxon>Pseudonocardiaceae</taxon>
        <taxon>Kibdelosporangium</taxon>
    </lineage>
</organism>
<evidence type="ECO:0000313" key="3">
    <source>
        <dbReference type="Proteomes" id="UP000192674"/>
    </source>
</evidence>
<feature type="region of interest" description="Disordered" evidence="1">
    <location>
        <begin position="270"/>
        <end position="314"/>
    </location>
</feature>
<dbReference type="EMBL" id="FWXV01000001">
    <property type="protein sequence ID" value="SMC65716.1"/>
    <property type="molecule type" value="Genomic_DNA"/>
</dbReference>
<protein>
    <submittedName>
        <fullName evidence="2">Uncharacterized protein</fullName>
    </submittedName>
</protein>
<evidence type="ECO:0000313" key="2">
    <source>
        <dbReference type="EMBL" id="SMC65716.1"/>
    </source>
</evidence>
<feature type="compositionally biased region" description="Basic and acidic residues" evidence="1">
    <location>
        <begin position="286"/>
        <end position="298"/>
    </location>
</feature>
<accession>A0A1Y5X227</accession>
<sequence>MSGMAAWWPRTVGALASSAGRQPILQRLTLRRKERFEEIITWSLWKFDLPVTLGEPGTKLPRLGAVREYHSDDNWEAAVAALVERSSAIVLMVGRSSSLRDEIKLIRAKQALSKTIFVLPPAPYRELRIRLSVLCSALDVDPACIPTANLAHDAVLVLSFTNDGEITLATARSREDIAYQAAIESAMASIVGSPRQPVSDPEFAVRRPGTDAAGLLRRSPTAVQARRIRRARRFGTWPWIASLVLSFASSLLFAQPAVPASTPPPGMVLLSQSLPSAGDVSVGHRPRPERVGHEDRGAHPFARAPSRTTAQGSQ</sequence>